<proteinExistence type="predicted"/>
<reference evidence="1" key="1">
    <citation type="submission" date="2019-08" db="EMBL/GenBank/DDBJ databases">
        <authorList>
            <person name="Kucharzyk K."/>
            <person name="Murdoch R.W."/>
            <person name="Higgins S."/>
            <person name="Loffler F."/>
        </authorList>
    </citation>
    <scope>NUCLEOTIDE SEQUENCE</scope>
</reference>
<protein>
    <submittedName>
        <fullName evidence="1">Uncharacterized protein</fullName>
    </submittedName>
</protein>
<gene>
    <name evidence="1" type="ORF">SDC9_142223</name>
</gene>
<name>A0A645E3D1_9ZZZZ</name>
<accession>A0A645E3D1</accession>
<evidence type="ECO:0000313" key="1">
    <source>
        <dbReference type="EMBL" id="MPM95072.1"/>
    </source>
</evidence>
<sequence length="90" mass="10615">MQMVGRKQKDGDNGRIFEHFPVIGRNFGRRIALLKFLPIFRIDVHAERHLPAVVRAMRAVDQITAVAQADHADFMRFHESSFWIWFAFYL</sequence>
<comment type="caution">
    <text evidence="1">The sequence shown here is derived from an EMBL/GenBank/DDBJ whole genome shotgun (WGS) entry which is preliminary data.</text>
</comment>
<organism evidence="1">
    <name type="scientific">bioreactor metagenome</name>
    <dbReference type="NCBI Taxonomy" id="1076179"/>
    <lineage>
        <taxon>unclassified sequences</taxon>
        <taxon>metagenomes</taxon>
        <taxon>ecological metagenomes</taxon>
    </lineage>
</organism>
<dbReference type="EMBL" id="VSSQ01041607">
    <property type="protein sequence ID" value="MPM95072.1"/>
    <property type="molecule type" value="Genomic_DNA"/>
</dbReference>
<dbReference type="AlphaFoldDB" id="A0A645E3D1"/>